<keyword evidence="11" id="KW-1185">Reference proteome</keyword>
<comment type="subcellular location">
    <subcellularLocation>
        <location evidence="8">Cytoplasm</location>
    </subcellularLocation>
</comment>
<dbReference type="InterPro" id="IPR004534">
    <property type="entry name" value="SelA_trans"/>
</dbReference>
<comment type="catalytic activity">
    <reaction evidence="8">
        <text>L-seryl-tRNA(Sec) + selenophosphate + H(+) = L-selenocysteinyl-tRNA(Sec) + phosphate</text>
        <dbReference type="Rhea" id="RHEA:22728"/>
        <dbReference type="Rhea" id="RHEA-COMP:9742"/>
        <dbReference type="Rhea" id="RHEA-COMP:9743"/>
        <dbReference type="ChEBI" id="CHEBI:15378"/>
        <dbReference type="ChEBI" id="CHEBI:16144"/>
        <dbReference type="ChEBI" id="CHEBI:43474"/>
        <dbReference type="ChEBI" id="CHEBI:78533"/>
        <dbReference type="ChEBI" id="CHEBI:78573"/>
        <dbReference type="EC" id="2.9.1.1"/>
    </reaction>
</comment>
<dbReference type="STRING" id="266892.SAMN04488054_104151"/>
<feature type="modified residue" description="N6-(pyridoxal phosphate)lysine" evidence="8 9">
    <location>
        <position position="309"/>
    </location>
</feature>
<keyword evidence="3 8" id="KW-0808">Transferase</keyword>
<organism evidence="10 11">
    <name type="scientific">Salibacterium qingdaonense</name>
    <dbReference type="NCBI Taxonomy" id="266892"/>
    <lineage>
        <taxon>Bacteria</taxon>
        <taxon>Bacillati</taxon>
        <taxon>Bacillota</taxon>
        <taxon>Bacilli</taxon>
        <taxon>Bacillales</taxon>
        <taxon>Bacillaceae</taxon>
    </lineage>
</organism>
<dbReference type="InterPro" id="IPR018319">
    <property type="entry name" value="SelA-like"/>
</dbReference>
<dbReference type="GO" id="GO:0001514">
    <property type="term" value="P:selenocysteine incorporation"/>
    <property type="evidence" value="ECO:0007669"/>
    <property type="project" value="UniProtKB-UniRule"/>
</dbReference>
<dbReference type="Proteomes" id="UP000199668">
    <property type="component" value="Unassembled WGS sequence"/>
</dbReference>
<evidence type="ECO:0000256" key="3">
    <source>
        <dbReference type="ARBA" id="ARBA00022679"/>
    </source>
</evidence>
<dbReference type="EMBL" id="FOTY01000004">
    <property type="protein sequence ID" value="SFL74471.1"/>
    <property type="molecule type" value="Genomic_DNA"/>
</dbReference>
<name>A0A1I4K7A2_9BACI</name>
<dbReference type="NCBIfam" id="TIGR00474">
    <property type="entry name" value="selA"/>
    <property type="match status" value="1"/>
</dbReference>
<keyword evidence="2 8" id="KW-0963">Cytoplasm</keyword>
<dbReference type="GO" id="GO:0005737">
    <property type="term" value="C:cytoplasm"/>
    <property type="evidence" value="ECO:0007669"/>
    <property type="project" value="UniProtKB-SubCell"/>
</dbReference>
<evidence type="ECO:0000256" key="4">
    <source>
        <dbReference type="ARBA" id="ARBA00022898"/>
    </source>
</evidence>
<evidence type="ECO:0000313" key="10">
    <source>
        <dbReference type="EMBL" id="SFL74471.1"/>
    </source>
</evidence>
<evidence type="ECO:0000256" key="7">
    <source>
        <dbReference type="ARBA" id="ARBA00044507"/>
    </source>
</evidence>
<dbReference type="AlphaFoldDB" id="A0A1I4K7A2"/>
<dbReference type="PANTHER" id="PTHR32328">
    <property type="entry name" value="L-SERYL-TRNA(SEC) SELENIUM TRANSFERASE"/>
    <property type="match status" value="1"/>
</dbReference>
<dbReference type="EC" id="2.9.1.1" evidence="8"/>
<dbReference type="GO" id="GO:0004125">
    <property type="term" value="F:L-seryl-tRNA(Sec) selenium transferase activity"/>
    <property type="evidence" value="ECO:0007669"/>
    <property type="project" value="UniProtKB-UniRule"/>
</dbReference>
<accession>A0A1I4K7A2</accession>
<dbReference type="SUPFAM" id="SSF53383">
    <property type="entry name" value="PLP-dependent transferases"/>
    <property type="match status" value="1"/>
</dbReference>
<gene>
    <name evidence="8" type="primary">selA</name>
    <name evidence="10" type="ORF">SAMN04488054_104151</name>
</gene>
<keyword evidence="5 8" id="KW-0648">Protein biosynthesis</keyword>
<dbReference type="GO" id="GO:0001717">
    <property type="term" value="P:conversion of seryl-tRNAsec to selenocys-tRNAsec"/>
    <property type="evidence" value="ECO:0007669"/>
    <property type="project" value="UniProtKB-UniRule"/>
</dbReference>
<protein>
    <recommendedName>
        <fullName evidence="8">L-seryl-tRNA(Sec) selenium transferase</fullName>
        <ecNumber evidence="8">2.9.1.1</ecNumber>
    </recommendedName>
    <alternativeName>
        <fullName evidence="8">Selenocysteine synthase</fullName>
        <shortName evidence="8">Sec synthase</shortName>
    </alternativeName>
    <alternativeName>
        <fullName evidence="8">Selenocysteinyl-tRNA(Sec) synthase</fullName>
    </alternativeName>
</protein>
<evidence type="ECO:0000256" key="1">
    <source>
        <dbReference type="ARBA" id="ARBA00001933"/>
    </source>
</evidence>
<evidence type="ECO:0000313" key="11">
    <source>
        <dbReference type="Proteomes" id="UP000199668"/>
    </source>
</evidence>
<comment type="cofactor">
    <cofactor evidence="1 8 9">
        <name>pyridoxal 5'-phosphate</name>
        <dbReference type="ChEBI" id="CHEBI:597326"/>
    </cofactor>
</comment>
<comment type="function">
    <text evidence="8">Converts seryl-tRNA(Sec) to selenocysteinyl-tRNA(Sec) required for selenoprotein biosynthesis.</text>
</comment>
<dbReference type="InterPro" id="IPR015424">
    <property type="entry name" value="PyrdxlP-dep_Trfase"/>
</dbReference>
<dbReference type="PANTHER" id="PTHR32328:SF0">
    <property type="entry name" value="L-SERYL-TRNA(SEC) SELENIUM TRANSFERASE"/>
    <property type="match status" value="1"/>
</dbReference>
<dbReference type="Pfam" id="PF03841">
    <property type="entry name" value="SelA"/>
    <property type="match status" value="1"/>
</dbReference>
<keyword evidence="6 8" id="KW-0711">Selenium</keyword>
<evidence type="ECO:0000256" key="8">
    <source>
        <dbReference type="HAMAP-Rule" id="MF_00423"/>
    </source>
</evidence>
<dbReference type="InterPro" id="IPR015421">
    <property type="entry name" value="PyrdxlP-dep_Trfase_major"/>
</dbReference>
<evidence type="ECO:0000256" key="9">
    <source>
        <dbReference type="PIRSR" id="PIRSR618319-50"/>
    </source>
</evidence>
<dbReference type="Gene3D" id="3.90.1150.180">
    <property type="match status" value="1"/>
</dbReference>
<evidence type="ECO:0000256" key="5">
    <source>
        <dbReference type="ARBA" id="ARBA00022917"/>
    </source>
</evidence>
<dbReference type="UniPathway" id="UPA00906">
    <property type="reaction ID" value="UER00896"/>
</dbReference>
<evidence type="ECO:0000256" key="6">
    <source>
        <dbReference type="ARBA" id="ARBA00023266"/>
    </source>
</evidence>
<comment type="similarity">
    <text evidence="7 8">Belongs to the SelA family.</text>
</comment>
<reference evidence="10 11" key="1">
    <citation type="submission" date="2016-10" db="EMBL/GenBank/DDBJ databases">
        <authorList>
            <person name="de Groot N.N."/>
        </authorList>
    </citation>
    <scope>NUCLEOTIDE SEQUENCE [LARGE SCALE GENOMIC DNA]</scope>
    <source>
        <strain evidence="10 11">CGMCC 1.6134</strain>
    </source>
</reference>
<evidence type="ECO:0000256" key="2">
    <source>
        <dbReference type="ARBA" id="ARBA00022490"/>
    </source>
</evidence>
<dbReference type="HAMAP" id="MF_00423">
    <property type="entry name" value="SelA"/>
    <property type="match status" value="1"/>
</dbReference>
<dbReference type="Gene3D" id="3.40.640.10">
    <property type="entry name" value="Type I PLP-dependent aspartate aminotransferase-like (Major domain)"/>
    <property type="match status" value="1"/>
</dbReference>
<comment type="pathway">
    <text evidence="8">Aminoacyl-tRNA biosynthesis; selenocysteinyl-tRNA(Sec) biosynthesis; selenocysteinyl-tRNA(Sec) from L-seryl-tRNA(Sec) (bacterial route): step 1/1.</text>
</comment>
<proteinExistence type="inferred from homology"/>
<sequence length="480" mass="53011">MTPESAGEPNVKDKLRWIPPVHDLQNKDRFQWLKEELGNESLLTDWFRAEIKMLREGWLQESGPDLSSREEVETYLFQQVSDRLHAFGESRLKRVINASGTILHTNLGRANMSTEAVKKAGEAAAGYSSLEYDIASGRRGSRHDILEDLIQTVTGAEAAMVVNNNAAAVYMVLKALAETKEVIVSRGQLVEIGGSFRVSSIMEESGAKLVEVGTTNKTHRSDYERAVGPDTAMLMKVHTSNFKTIGFTEEVPLSKLTEVAAEQQQEMIVYEDLGSGALYDFKEHGIGSEPTVKEALATGADLVTFSGDKLLGGPQAGIIAGRKKWIDRLKKHQLARVLRVDKMTIAALEETLKAYAGNRETEIPAVRMVLETKEEVKERAETFLDSLQLLTWEAAVEDEYSRVGGGTMPEVELPTAVAAITPSTVSAEEAAACLRTYSDPPIAVRVKNEKILVDMRTLTEEEMKVTAQALSRIEKMNQQQ</sequence>
<keyword evidence="4 8" id="KW-0663">Pyridoxal phosphate</keyword>